<keyword evidence="1" id="KW-0812">Transmembrane</keyword>
<evidence type="ECO:0000256" key="1">
    <source>
        <dbReference type="SAM" id="Phobius"/>
    </source>
</evidence>
<dbReference type="EMBL" id="CAIJEN010000005">
    <property type="protein sequence ID" value="CAD0086919.1"/>
    <property type="molecule type" value="Genomic_DNA"/>
</dbReference>
<keyword evidence="1" id="KW-1133">Transmembrane helix</keyword>
<keyword evidence="1" id="KW-0472">Membrane</keyword>
<organism evidence="2 3">
    <name type="scientific">Aureobasidium vineae</name>
    <dbReference type="NCBI Taxonomy" id="2773715"/>
    <lineage>
        <taxon>Eukaryota</taxon>
        <taxon>Fungi</taxon>
        <taxon>Dikarya</taxon>
        <taxon>Ascomycota</taxon>
        <taxon>Pezizomycotina</taxon>
        <taxon>Dothideomycetes</taxon>
        <taxon>Dothideomycetidae</taxon>
        <taxon>Dothideales</taxon>
        <taxon>Saccotheciaceae</taxon>
        <taxon>Aureobasidium</taxon>
    </lineage>
</organism>
<dbReference type="Proteomes" id="UP000716446">
    <property type="component" value="Unassembled WGS sequence"/>
</dbReference>
<gene>
    <name evidence="2" type="ORF">AWRI4619_LOCUS4362</name>
</gene>
<comment type="caution">
    <text evidence="2">The sequence shown here is derived from an EMBL/GenBank/DDBJ whole genome shotgun (WGS) entry which is preliminary data.</text>
</comment>
<proteinExistence type="predicted"/>
<accession>A0A9N8JJS4</accession>
<feature type="transmembrane region" description="Helical" evidence="1">
    <location>
        <begin position="138"/>
        <end position="154"/>
    </location>
</feature>
<evidence type="ECO:0000313" key="2">
    <source>
        <dbReference type="EMBL" id="CAD0086919.1"/>
    </source>
</evidence>
<keyword evidence="3" id="KW-1185">Reference proteome</keyword>
<protein>
    <submittedName>
        <fullName evidence="2">Uncharacterized protein</fullName>
    </submittedName>
</protein>
<sequence length="379" mass="43287">MRQSMLGWRAEEFFVAVRQHLDTLGPRGLEELRFNLAKAAANVISVFERLNNEHLGRILENIQHMTAAIAKDFQQLDISLFHEASKAVQHTSNIAAQELTKLHINGLQNILKAFQQIADNIVLVTQTLPKTVDTFKHVLLFTVMVVTLATWTIIRSLRNLDKHTDKISIKVQALSTELTTHENLSYQRQFAEAVYNLMMLKVTEQYMYPDEHPVKVSPIESQYVLFHPSSDWHASFFAHGTSVWSDQFWDEGKEGRIFNRVRLFNNPEKLATYLHDFENPQLTGKRQVLPLTYILLPSTHSYTLPFTLRIPKQLQAVKVVGQTDRSGKPYCRACIIGVDPSDAVDVDLLAEHEAPDYMSQGSAPEKRVYPILWLLIAAL</sequence>
<dbReference type="AlphaFoldDB" id="A0A9N8JJS4"/>
<dbReference type="Pfam" id="PF20219">
    <property type="entry name" value="DUF6579"/>
    <property type="match status" value="1"/>
</dbReference>
<name>A0A9N8JJS4_9PEZI</name>
<dbReference type="InterPro" id="IPR046486">
    <property type="entry name" value="DUF6579"/>
</dbReference>
<evidence type="ECO:0000313" key="3">
    <source>
        <dbReference type="Proteomes" id="UP000716446"/>
    </source>
</evidence>
<reference evidence="2" key="1">
    <citation type="submission" date="2020-06" db="EMBL/GenBank/DDBJ databases">
        <authorList>
            <person name="Onetto C."/>
        </authorList>
    </citation>
    <scope>NUCLEOTIDE SEQUENCE</scope>
</reference>